<dbReference type="InterPro" id="IPR029044">
    <property type="entry name" value="Nucleotide-diphossugar_trans"/>
</dbReference>
<dbReference type="EMBL" id="RXOC01000004">
    <property type="protein sequence ID" value="RXF70370.1"/>
    <property type="molecule type" value="Genomic_DNA"/>
</dbReference>
<keyword evidence="1 4" id="KW-0808">Transferase</keyword>
<evidence type="ECO:0000259" key="2">
    <source>
        <dbReference type="Pfam" id="PF00535"/>
    </source>
</evidence>
<sequence>MIKISFCTTVMNRLSHLKETLPANLHDNEDCADLEFVILDYNSDDGLEDYIYANYRREIYSKRIVYFRSKTSKYFNRSHSRNLAFKLARGRILCNIDADNYTGKGFASYVKKMFDSDGNIFLSAIGSMQMGRRDCLGRICLLKEDFFKIGGFDERMNSYGFEDYDLVNRLSMAGLKNTIITERNFLTAIEHANVERLKNEAPVNSVRGLYINYISASHSELLITFNDLHVQTAVIQNNRALNSVSAVNRTFNKYEISVAGNEWITYESFTHDGLLILKNLTNTVRTFDIKHDGNLVEANKSGPTFYRIESPGFQEHVLLFYCETTNRFIMDSNLRNKLIYVNPDGFGKDLVFKNFVKDDMVVIS</sequence>
<feature type="domain" description="Glycosyltransferase 2-like" evidence="2">
    <location>
        <begin position="5"/>
        <end position="119"/>
    </location>
</feature>
<protein>
    <submittedName>
        <fullName evidence="4">Glycosyltransferase family 2 protein</fullName>
    </submittedName>
</protein>
<dbReference type="PANTHER" id="PTHR22916:SF3">
    <property type="entry name" value="UDP-GLCNAC:BETAGAL BETA-1,3-N-ACETYLGLUCOSAMINYLTRANSFERASE-LIKE PROTEIN 1"/>
    <property type="match status" value="1"/>
</dbReference>
<evidence type="ECO:0000256" key="1">
    <source>
        <dbReference type="ARBA" id="ARBA00022679"/>
    </source>
</evidence>
<dbReference type="InterPro" id="IPR027791">
    <property type="entry name" value="Galactosyl_T_C"/>
</dbReference>
<dbReference type="RefSeq" id="WP_128768676.1">
    <property type="nucleotide sequence ID" value="NZ_RXOC01000004.1"/>
</dbReference>
<dbReference type="Pfam" id="PF00535">
    <property type="entry name" value="Glycos_transf_2"/>
    <property type="match status" value="1"/>
</dbReference>
<reference evidence="4 5" key="1">
    <citation type="submission" date="2018-12" db="EMBL/GenBank/DDBJ databases">
        <title>The Draft Genome Sequence of the Soil Bacterium Pedobacter tournemirensis R1.</title>
        <authorList>
            <person name="He J."/>
        </authorList>
    </citation>
    <scope>NUCLEOTIDE SEQUENCE [LARGE SCALE GENOMIC DNA]</scope>
    <source>
        <strain evidence="4 5">R1</strain>
    </source>
</reference>
<evidence type="ECO:0000259" key="3">
    <source>
        <dbReference type="Pfam" id="PF02709"/>
    </source>
</evidence>
<proteinExistence type="predicted"/>
<dbReference type="Pfam" id="PF02709">
    <property type="entry name" value="Glyco_transf_7C"/>
    <property type="match status" value="1"/>
</dbReference>
<accession>A0A4Q0MAR9</accession>
<dbReference type="GO" id="GO:0016758">
    <property type="term" value="F:hexosyltransferase activity"/>
    <property type="evidence" value="ECO:0007669"/>
    <property type="project" value="UniProtKB-ARBA"/>
</dbReference>
<dbReference type="AlphaFoldDB" id="A0A4Q0MAR9"/>
<evidence type="ECO:0000313" key="5">
    <source>
        <dbReference type="Proteomes" id="UP000290848"/>
    </source>
</evidence>
<dbReference type="Proteomes" id="UP000290848">
    <property type="component" value="Unassembled WGS sequence"/>
</dbReference>
<dbReference type="Gene3D" id="3.90.550.10">
    <property type="entry name" value="Spore Coat Polysaccharide Biosynthesis Protein SpsA, Chain A"/>
    <property type="match status" value="1"/>
</dbReference>
<dbReference type="SUPFAM" id="SSF53448">
    <property type="entry name" value="Nucleotide-diphospho-sugar transferases"/>
    <property type="match status" value="1"/>
</dbReference>
<evidence type="ECO:0000313" key="4">
    <source>
        <dbReference type="EMBL" id="RXF70370.1"/>
    </source>
</evidence>
<organism evidence="4 5">
    <name type="scientific">Arcticibacter tournemirensis</name>
    <dbReference type="NCBI Taxonomy" id="699437"/>
    <lineage>
        <taxon>Bacteria</taxon>
        <taxon>Pseudomonadati</taxon>
        <taxon>Bacteroidota</taxon>
        <taxon>Sphingobacteriia</taxon>
        <taxon>Sphingobacteriales</taxon>
        <taxon>Sphingobacteriaceae</taxon>
        <taxon>Arcticibacter</taxon>
    </lineage>
</organism>
<name>A0A4Q0MAR9_9SPHI</name>
<dbReference type="CDD" id="cd00761">
    <property type="entry name" value="Glyco_tranf_GTA_type"/>
    <property type="match status" value="1"/>
</dbReference>
<gene>
    <name evidence="4" type="ORF">EKH83_06870</name>
</gene>
<comment type="caution">
    <text evidence="4">The sequence shown here is derived from an EMBL/GenBank/DDBJ whole genome shotgun (WGS) entry which is preliminary data.</text>
</comment>
<feature type="domain" description="Galactosyltransferase C-terminal" evidence="3">
    <location>
        <begin position="140"/>
        <end position="182"/>
    </location>
</feature>
<dbReference type="InterPro" id="IPR001173">
    <property type="entry name" value="Glyco_trans_2-like"/>
</dbReference>
<dbReference type="PANTHER" id="PTHR22916">
    <property type="entry name" value="GLYCOSYLTRANSFERASE"/>
    <property type="match status" value="1"/>
</dbReference>